<name>E2AFZ8_CAMFO</name>
<dbReference type="Proteomes" id="UP000000311">
    <property type="component" value="Unassembled WGS sequence"/>
</dbReference>
<accession>E2AFZ8</accession>
<dbReference type="InParanoid" id="E2AFZ8"/>
<dbReference type="AlphaFoldDB" id="E2AFZ8"/>
<proteinExistence type="predicted"/>
<gene>
    <name evidence="1" type="ORF">EAG_11681</name>
</gene>
<reference evidence="1 2" key="1">
    <citation type="journal article" date="2010" name="Science">
        <title>Genomic comparison of the ants Camponotus floridanus and Harpegnathos saltator.</title>
        <authorList>
            <person name="Bonasio R."/>
            <person name="Zhang G."/>
            <person name="Ye C."/>
            <person name="Mutti N.S."/>
            <person name="Fang X."/>
            <person name="Qin N."/>
            <person name="Donahue G."/>
            <person name="Yang P."/>
            <person name="Li Q."/>
            <person name="Li C."/>
            <person name="Zhang P."/>
            <person name="Huang Z."/>
            <person name="Berger S.L."/>
            <person name="Reinberg D."/>
            <person name="Wang J."/>
            <person name="Liebig J."/>
        </authorList>
    </citation>
    <scope>NUCLEOTIDE SEQUENCE [LARGE SCALE GENOMIC DNA]</scope>
    <source>
        <strain evidence="2">C129</strain>
    </source>
</reference>
<keyword evidence="2" id="KW-1185">Reference proteome</keyword>
<organism evidence="2">
    <name type="scientific">Camponotus floridanus</name>
    <name type="common">Florida carpenter ant</name>
    <dbReference type="NCBI Taxonomy" id="104421"/>
    <lineage>
        <taxon>Eukaryota</taxon>
        <taxon>Metazoa</taxon>
        <taxon>Ecdysozoa</taxon>
        <taxon>Arthropoda</taxon>
        <taxon>Hexapoda</taxon>
        <taxon>Insecta</taxon>
        <taxon>Pterygota</taxon>
        <taxon>Neoptera</taxon>
        <taxon>Endopterygota</taxon>
        <taxon>Hymenoptera</taxon>
        <taxon>Apocrita</taxon>
        <taxon>Aculeata</taxon>
        <taxon>Formicoidea</taxon>
        <taxon>Formicidae</taxon>
        <taxon>Formicinae</taxon>
        <taxon>Camponotus</taxon>
    </lineage>
</organism>
<evidence type="ECO:0000313" key="1">
    <source>
        <dbReference type="EMBL" id="EFN67648.1"/>
    </source>
</evidence>
<evidence type="ECO:0000313" key="2">
    <source>
        <dbReference type="Proteomes" id="UP000000311"/>
    </source>
</evidence>
<protein>
    <submittedName>
        <fullName evidence="1">Uncharacterized protein</fullName>
    </submittedName>
</protein>
<dbReference type="EMBL" id="GL439184">
    <property type="protein sequence ID" value="EFN67648.1"/>
    <property type="molecule type" value="Genomic_DNA"/>
</dbReference>
<sequence length="124" mass="13759">MSGARSSPRSPATFSPSLLPFFLHFHAGRRSEKPRVRATNELSFVVALLRLREIARSNVAGRSLSNPSAGFVGKSAYTRGNFNAWNSRPLTSRVTARDSLENVELRFSDECRSGCRDKKCLIAE</sequence>